<dbReference type="Proteomes" id="UP001281147">
    <property type="component" value="Unassembled WGS sequence"/>
</dbReference>
<organism evidence="1 2">
    <name type="scientific">Vermiconidia calcicola</name>
    <dbReference type="NCBI Taxonomy" id="1690605"/>
    <lineage>
        <taxon>Eukaryota</taxon>
        <taxon>Fungi</taxon>
        <taxon>Dikarya</taxon>
        <taxon>Ascomycota</taxon>
        <taxon>Pezizomycotina</taxon>
        <taxon>Dothideomycetes</taxon>
        <taxon>Dothideomycetidae</taxon>
        <taxon>Mycosphaerellales</taxon>
        <taxon>Extremaceae</taxon>
        <taxon>Vermiconidia</taxon>
    </lineage>
</organism>
<sequence>MDQPSQNEHKPMSVICQQLESLLKRSELDNRPVALMTCGVAGAGKSTLAKAVTQKFPTFQHVSIDGILASRHGLVGVDYLRSDYDNYQDEAGTVFLAIVGQVLDEGNNDLVLDRSFYAKEDREFFKSCVEQHGGRWVLVYLKAPKEVLWHRICARREAEINADSALEISRDLLDTYFDGFEMPNGEGELAIRTHPVDALFGPVPNQ</sequence>
<name>A0ACC3MX03_9PEZI</name>
<gene>
    <name evidence="1" type="ORF">LTR37_013372</name>
</gene>
<reference evidence="1" key="1">
    <citation type="submission" date="2023-07" db="EMBL/GenBank/DDBJ databases">
        <title>Black Yeasts Isolated from many extreme environments.</title>
        <authorList>
            <person name="Coleine C."/>
            <person name="Stajich J.E."/>
            <person name="Selbmann L."/>
        </authorList>
    </citation>
    <scope>NUCLEOTIDE SEQUENCE</scope>
    <source>
        <strain evidence="1">CCFEE 5714</strain>
    </source>
</reference>
<proteinExistence type="predicted"/>
<dbReference type="EMBL" id="JAUTXU010000130">
    <property type="protein sequence ID" value="KAK3705399.1"/>
    <property type="molecule type" value="Genomic_DNA"/>
</dbReference>
<accession>A0ACC3MX03</accession>
<keyword evidence="2" id="KW-1185">Reference proteome</keyword>
<protein>
    <submittedName>
        <fullName evidence="1">Uncharacterized protein</fullName>
    </submittedName>
</protein>
<comment type="caution">
    <text evidence="1">The sequence shown here is derived from an EMBL/GenBank/DDBJ whole genome shotgun (WGS) entry which is preliminary data.</text>
</comment>
<evidence type="ECO:0000313" key="2">
    <source>
        <dbReference type="Proteomes" id="UP001281147"/>
    </source>
</evidence>
<evidence type="ECO:0000313" key="1">
    <source>
        <dbReference type="EMBL" id="KAK3705399.1"/>
    </source>
</evidence>